<protein>
    <submittedName>
        <fullName evidence="2">Uncharacterized protein</fullName>
    </submittedName>
</protein>
<evidence type="ECO:0000256" key="1">
    <source>
        <dbReference type="SAM" id="SignalP"/>
    </source>
</evidence>
<dbReference type="RefSeq" id="WP_072986469.1">
    <property type="nucleotide sequence ID" value="NZ_FQZB01000008.1"/>
</dbReference>
<evidence type="ECO:0000313" key="2">
    <source>
        <dbReference type="EMBL" id="SHJ42559.1"/>
    </source>
</evidence>
<keyword evidence="1" id="KW-0732">Signal</keyword>
<proteinExistence type="predicted"/>
<dbReference type="OrthoDB" id="9784009at2"/>
<dbReference type="AlphaFoldDB" id="A0A1M6J796"/>
<feature type="signal peptide" evidence="1">
    <location>
        <begin position="1"/>
        <end position="29"/>
    </location>
</feature>
<evidence type="ECO:0000313" key="3">
    <source>
        <dbReference type="Proteomes" id="UP000184310"/>
    </source>
</evidence>
<organism evidence="2 3">
    <name type="scientific">Clostridium cavendishii DSM 21758</name>
    <dbReference type="NCBI Taxonomy" id="1121302"/>
    <lineage>
        <taxon>Bacteria</taxon>
        <taxon>Bacillati</taxon>
        <taxon>Bacillota</taxon>
        <taxon>Clostridia</taxon>
        <taxon>Eubacteriales</taxon>
        <taxon>Clostridiaceae</taxon>
        <taxon>Clostridium</taxon>
    </lineage>
</organism>
<dbReference type="Proteomes" id="UP000184310">
    <property type="component" value="Unassembled WGS sequence"/>
</dbReference>
<feature type="chain" id="PRO_5012816345" evidence="1">
    <location>
        <begin position="30"/>
        <end position="389"/>
    </location>
</feature>
<keyword evidence="3" id="KW-1185">Reference proteome</keyword>
<dbReference type="EMBL" id="FQZB01000008">
    <property type="protein sequence ID" value="SHJ42559.1"/>
    <property type="molecule type" value="Genomic_DNA"/>
</dbReference>
<name>A0A1M6J796_9CLOT</name>
<sequence length="389" mass="41660">MKRITKLLSVITLSFLTTSMLVPASTAKAAGNVTSNLSSPYFSTKQLPNEQYIVTNDLNPYNNNQYKIIAYDINFGASPKGFLVDIGDSSTNDGYGGDSGTQSNDSELQIENGTLNIYASDAGQRQLLFSEPNCAPANGKIRIEISNNTVTYFNYTTKVSKTWTSPYIFALNGQADSEGPVNYKIYAGINRVVNEYSNRTGVGVTNTKVTFIPSSGVTSNIGSPYFSTNQNLSTTDLYPTGGTKFTKASYEFAFGANPTGFLVNIGDSSTNNGYGGDAGTQSNDSELQIENGTLSIYASDAGGGKLLFSEPNCAPANGRIRIEIYNNTVTYFNYTTGVVKTWTSPYIFALNGQADSEGPINYKVYTATNNVISGGRPGSGVISSNVVVY</sequence>
<reference evidence="2 3" key="1">
    <citation type="submission" date="2016-11" db="EMBL/GenBank/DDBJ databases">
        <authorList>
            <person name="Jaros S."/>
            <person name="Januszkiewicz K."/>
            <person name="Wedrychowicz H."/>
        </authorList>
    </citation>
    <scope>NUCLEOTIDE SEQUENCE [LARGE SCALE GENOMIC DNA]</scope>
    <source>
        <strain evidence="2 3">DSM 21758</strain>
    </source>
</reference>
<gene>
    <name evidence="2" type="ORF">SAMN02745163_01935</name>
</gene>
<accession>A0A1M6J796</accession>